<evidence type="ECO:0000313" key="1">
    <source>
        <dbReference type="EMBL" id="PRQ55469.1"/>
    </source>
</evidence>
<name>A0A2P6S9Y7_ROSCH</name>
<dbReference type="Proteomes" id="UP000238479">
    <property type="component" value="Chromosome 1"/>
</dbReference>
<dbReference type="Gramene" id="PRQ55469">
    <property type="protein sequence ID" value="PRQ55469"/>
    <property type="gene ID" value="RchiOBHm_Chr1g0324891"/>
</dbReference>
<protein>
    <submittedName>
        <fullName evidence="1">Uncharacterized protein</fullName>
    </submittedName>
</protein>
<accession>A0A2P6S9Y7</accession>
<organism evidence="1 2">
    <name type="scientific">Rosa chinensis</name>
    <name type="common">China rose</name>
    <dbReference type="NCBI Taxonomy" id="74649"/>
    <lineage>
        <taxon>Eukaryota</taxon>
        <taxon>Viridiplantae</taxon>
        <taxon>Streptophyta</taxon>
        <taxon>Embryophyta</taxon>
        <taxon>Tracheophyta</taxon>
        <taxon>Spermatophyta</taxon>
        <taxon>Magnoliopsida</taxon>
        <taxon>eudicotyledons</taxon>
        <taxon>Gunneridae</taxon>
        <taxon>Pentapetalae</taxon>
        <taxon>rosids</taxon>
        <taxon>fabids</taxon>
        <taxon>Rosales</taxon>
        <taxon>Rosaceae</taxon>
        <taxon>Rosoideae</taxon>
        <taxon>Rosoideae incertae sedis</taxon>
        <taxon>Rosa</taxon>
    </lineage>
</organism>
<gene>
    <name evidence="1" type="ORF">RchiOBHm_Chr1g0324891</name>
</gene>
<keyword evidence="2" id="KW-1185">Reference proteome</keyword>
<reference evidence="1 2" key="1">
    <citation type="journal article" date="2018" name="Nat. Genet.">
        <title>The Rosa genome provides new insights in the design of modern roses.</title>
        <authorList>
            <person name="Bendahmane M."/>
        </authorList>
    </citation>
    <scope>NUCLEOTIDE SEQUENCE [LARGE SCALE GENOMIC DNA]</scope>
    <source>
        <strain evidence="2">cv. Old Blush</strain>
    </source>
</reference>
<dbReference type="EMBL" id="PDCK01000039">
    <property type="protein sequence ID" value="PRQ55469.1"/>
    <property type="molecule type" value="Genomic_DNA"/>
</dbReference>
<comment type="caution">
    <text evidence="1">The sequence shown here is derived from an EMBL/GenBank/DDBJ whole genome shotgun (WGS) entry which is preliminary data.</text>
</comment>
<sequence length="88" mass="10191">MIQSIKVKSWNEMGNNGLICALQGVMYPECMIMSCCKSGYVRIIQNVFFSIIYPNLTLADLNKELFSNWCYGRYSQSGQFKCVYYTNK</sequence>
<dbReference type="AlphaFoldDB" id="A0A2P6S9Y7"/>
<proteinExistence type="predicted"/>
<evidence type="ECO:0000313" key="2">
    <source>
        <dbReference type="Proteomes" id="UP000238479"/>
    </source>
</evidence>